<dbReference type="AlphaFoldDB" id="A0A1H2NHR2"/>
<dbReference type="InterPro" id="IPR016181">
    <property type="entry name" value="Acyl_CoA_acyltransferase"/>
</dbReference>
<keyword evidence="2" id="KW-0012">Acyltransferase</keyword>
<dbReference type="Gene3D" id="3.40.630.30">
    <property type="match status" value="1"/>
</dbReference>
<dbReference type="GO" id="GO:0008999">
    <property type="term" value="F:protein-N-terminal-alanine acetyltransferase activity"/>
    <property type="evidence" value="ECO:0007669"/>
    <property type="project" value="TreeGrafter"/>
</dbReference>
<dbReference type="EMBL" id="LT629802">
    <property type="protein sequence ID" value="SDV05037.1"/>
    <property type="molecule type" value="Genomic_DNA"/>
</dbReference>
<dbReference type="InterPro" id="IPR000182">
    <property type="entry name" value="GNAT_dom"/>
</dbReference>
<evidence type="ECO:0000256" key="3">
    <source>
        <dbReference type="ARBA" id="ARBA00038502"/>
    </source>
</evidence>
<dbReference type="PANTHER" id="PTHR43792">
    <property type="entry name" value="GNAT FAMILY, PUTATIVE (AFU_ORTHOLOGUE AFUA_3G00765)-RELATED-RELATED"/>
    <property type="match status" value="1"/>
</dbReference>
<evidence type="ECO:0000313" key="6">
    <source>
        <dbReference type="Proteomes" id="UP000198600"/>
    </source>
</evidence>
<keyword evidence="6" id="KW-1185">Reference proteome</keyword>
<dbReference type="PROSITE" id="PS51186">
    <property type="entry name" value="GNAT"/>
    <property type="match status" value="1"/>
</dbReference>
<gene>
    <name evidence="5" type="ORF">SAMN05216202_3777</name>
</gene>
<dbReference type="Proteomes" id="UP000198600">
    <property type="component" value="Chromosome I"/>
</dbReference>
<dbReference type="SUPFAM" id="SSF55729">
    <property type="entry name" value="Acyl-CoA N-acyltransferases (Nat)"/>
    <property type="match status" value="1"/>
</dbReference>
<dbReference type="RefSeq" id="WP_084379253.1">
    <property type="nucleotide sequence ID" value="NZ_LS483433.1"/>
</dbReference>
<dbReference type="InterPro" id="IPR051531">
    <property type="entry name" value="N-acetyltransferase"/>
</dbReference>
<keyword evidence="1 5" id="KW-0808">Transferase</keyword>
<accession>A0A1H2NHR2</accession>
<dbReference type="OrthoDB" id="9801656at2"/>
<comment type="similarity">
    <text evidence="3">Belongs to the acetyltransferase family. RimJ subfamily.</text>
</comment>
<dbReference type="Pfam" id="PF13302">
    <property type="entry name" value="Acetyltransf_3"/>
    <property type="match status" value="1"/>
</dbReference>
<dbReference type="GO" id="GO:0005737">
    <property type="term" value="C:cytoplasm"/>
    <property type="evidence" value="ECO:0007669"/>
    <property type="project" value="TreeGrafter"/>
</dbReference>
<name>A0A1H2NHR2_9PSED</name>
<feature type="domain" description="N-acetyltransferase" evidence="4">
    <location>
        <begin position="17"/>
        <end position="171"/>
    </location>
</feature>
<evidence type="ECO:0000313" key="5">
    <source>
        <dbReference type="EMBL" id="SDV05037.1"/>
    </source>
</evidence>
<dbReference type="PANTHER" id="PTHR43792:SF8">
    <property type="entry name" value="[RIBOSOMAL PROTEIN US5]-ALANINE N-ACETYLTRANSFERASE"/>
    <property type="match status" value="1"/>
</dbReference>
<protein>
    <submittedName>
        <fullName evidence="5">Ribosomal-protein-alanine N-acetyltransferase</fullName>
    </submittedName>
</protein>
<evidence type="ECO:0000256" key="2">
    <source>
        <dbReference type="ARBA" id="ARBA00023315"/>
    </source>
</evidence>
<evidence type="ECO:0000256" key="1">
    <source>
        <dbReference type="ARBA" id="ARBA00022679"/>
    </source>
</evidence>
<organism evidence="5 6">
    <name type="scientific">Pseudomonas mucidolens</name>
    <dbReference type="NCBI Taxonomy" id="46679"/>
    <lineage>
        <taxon>Bacteria</taxon>
        <taxon>Pseudomonadati</taxon>
        <taxon>Pseudomonadota</taxon>
        <taxon>Gammaproteobacteria</taxon>
        <taxon>Pseudomonadales</taxon>
        <taxon>Pseudomonadaceae</taxon>
        <taxon>Pseudomonas</taxon>
    </lineage>
</organism>
<proteinExistence type="inferred from homology"/>
<evidence type="ECO:0000259" key="4">
    <source>
        <dbReference type="PROSITE" id="PS51186"/>
    </source>
</evidence>
<sequence length="171" mass="19775">MNLTLTPPQWDDVSELLAFELTNRAFFERWINARLDTYYSVDGVTRAIESALQEANEDRAYQYLIRENGVLVGRINFSQVRRRYYHSASLGYRMGAEYTGRGVARHAVALGLQKAFGEHALKRVEATVRPENPGSLRVLQRSGFTQYGHSHKSFLFHDQWFDLLHFEIHAP</sequence>
<reference evidence="6" key="1">
    <citation type="submission" date="2016-10" db="EMBL/GenBank/DDBJ databases">
        <authorList>
            <person name="Varghese N."/>
            <person name="Submissions S."/>
        </authorList>
    </citation>
    <scope>NUCLEOTIDE SEQUENCE [LARGE SCALE GENOMIC DNA]</scope>
    <source>
        <strain evidence="6">LMG 2223</strain>
    </source>
</reference>
<dbReference type="STRING" id="46679.SAMN05216202_3777"/>